<keyword evidence="1" id="KW-1134">Transmembrane beta strand</keyword>
<feature type="chain" id="PRO_5033573303" description="TonB-dependent receptor plug domain-containing protein" evidence="3">
    <location>
        <begin position="28"/>
        <end position="215"/>
    </location>
</feature>
<sequence>MRELRTLPRTRRLTSALVFALSTPLAAQTAPAPQSASTVPGSSQADPATLDTVQVSGIRGSLTSSMNVKRDAQGIVDGIVAEDIGKFPDTNLAESLQRISGVSIDRSLGEGSRVTVRGVGPDFNLVLLNGRQMPGASIEESNASNSRAFDFANLASESISGIEVFKTSRASTPTGGIGATINIKTARPLDNPGMHANVGLKGVHDASNENLPGRL</sequence>
<dbReference type="AlphaFoldDB" id="A0A6V7FJX5"/>
<keyword evidence="3" id="KW-0732">Signal</keyword>
<dbReference type="InterPro" id="IPR012910">
    <property type="entry name" value="Plug_dom"/>
</dbReference>
<evidence type="ECO:0000256" key="2">
    <source>
        <dbReference type="SAM" id="MobiDB-lite"/>
    </source>
</evidence>
<accession>A0A6V7FJX5</accession>
<feature type="domain" description="TonB-dependent receptor plug" evidence="4">
    <location>
        <begin position="69"/>
        <end position="178"/>
    </location>
</feature>
<keyword evidence="1" id="KW-0812">Transmembrane</keyword>
<evidence type="ECO:0000313" key="5">
    <source>
        <dbReference type="EMBL" id="CAD0364094.1"/>
    </source>
</evidence>
<evidence type="ECO:0000256" key="3">
    <source>
        <dbReference type="SAM" id="SignalP"/>
    </source>
</evidence>
<feature type="compositionally biased region" description="Low complexity" evidence="2">
    <location>
        <begin position="29"/>
        <end position="38"/>
    </location>
</feature>
<dbReference type="EMBL" id="CAJDKC010000005">
    <property type="protein sequence ID" value="CAD0364094.1"/>
    <property type="molecule type" value="Genomic_DNA"/>
</dbReference>
<keyword evidence="1" id="KW-0472">Membrane</keyword>
<organism evidence="5 6">
    <name type="scientific">Xanthomonas hortorum pv. carotae</name>
    <dbReference type="NCBI Taxonomy" id="487904"/>
    <lineage>
        <taxon>Bacteria</taxon>
        <taxon>Pseudomonadati</taxon>
        <taxon>Pseudomonadota</taxon>
        <taxon>Gammaproteobacteria</taxon>
        <taxon>Lysobacterales</taxon>
        <taxon>Lysobacteraceae</taxon>
        <taxon>Xanthomonas</taxon>
    </lineage>
</organism>
<comment type="caution">
    <text evidence="5">The sequence shown here is derived from an EMBL/GenBank/DDBJ whole genome shotgun (WGS) entry which is preliminary data.</text>
</comment>
<dbReference type="PROSITE" id="PS52016">
    <property type="entry name" value="TONB_DEPENDENT_REC_3"/>
    <property type="match status" value="1"/>
</dbReference>
<dbReference type="PANTHER" id="PTHR40980:SF3">
    <property type="entry name" value="TONB-DEPENDENT RECEPTOR-LIKE BETA-BARREL DOMAIN-CONTAINING PROTEIN"/>
    <property type="match status" value="1"/>
</dbReference>
<name>A0A6V7FJX5_9XANT</name>
<comment type="similarity">
    <text evidence="1">Belongs to the TonB-dependent receptor family.</text>
</comment>
<dbReference type="Proteomes" id="UP000587508">
    <property type="component" value="Unassembled WGS sequence"/>
</dbReference>
<gene>
    <name evidence="5" type="ORF">CFBP7900_41160</name>
</gene>
<feature type="compositionally biased region" description="Polar residues" evidence="2">
    <location>
        <begin position="39"/>
        <end position="48"/>
    </location>
</feature>
<feature type="signal peptide" evidence="3">
    <location>
        <begin position="1"/>
        <end position="27"/>
    </location>
</feature>
<dbReference type="Pfam" id="PF07715">
    <property type="entry name" value="Plug"/>
    <property type="match status" value="1"/>
</dbReference>
<evidence type="ECO:0000259" key="4">
    <source>
        <dbReference type="Pfam" id="PF07715"/>
    </source>
</evidence>
<keyword evidence="1" id="KW-0998">Cell outer membrane</keyword>
<dbReference type="InterPro" id="IPR039426">
    <property type="entry name" value="TonB-dep_rcpt-like"/>
</dbReference>
<proteinExistence type="inferred from homology"/>
<keyword evidence="1" id="KW-0813">Transport</keyword>
<dbReference type="EMBL" id="CAJDKC010000005">
    <property type="protein sequence ID" value="CAD0364095.1"/>
    <property type="molecule type" value="Genomic_DNA"/>
</dbReference>
<evidence type="ECO:0000256" key="1">
    <source>
        <dbReference type="PROSITE-ProRule" id="PRU01360"/>
    </source>
</evidence>
<reference evidence="5 6" key="1">
    <citation type="submission" date="2020-07" db="EMBL/GenBank/DDBJ databases">
        <authorList>
            <person name="Pothier F. J."/>
        </authorList>
    </citation>
    <scope>NUCLEOTIDE SEQUENCE [LARGE SCALE GENOMIC DNA]</scope>
    <source>
        <strain evidence="5 6">CFBP 7900</strain>
    </source>
</reference>
<dbReference type="PANTHER" id="PTHR40980">
    <property type="entry name" value="PLUG DOMAIN-CONTAINING PROTEIN"/>
    <property type="match status" value="1"/>
</dbReference>
<dbReference type="GO" id="GO:0009279">
    <property type="term" value="C:cell outer membrane"/>
    <property type="evidence" value="ECO:0007669"/>
    <property type="project" value="UniProtKB-SubCell"/>
</dbReference>
<dbReference type="SUPFAM" id="SSF56935">
    <property type="entry name" value="Porins"/>
    <property type="match status" value="1"/>
</dbReference>
<dbReference type="InterPro" id="IPR037066">
    <property type="entry name" value="Plug_dom_sf"/>
</dbReference>
<dbReference type="Gene3D" id="2.170.130.10">
    <property type="entry name" value="TonB-dependent receptor, plug domain"/>
    <property type="match status" value="1"/>
</dbReference>
<feature type="region of interest" description="Disordered" evidence="2">
    <location>
        <begin position="29"/>
        <end position="48"/>
    </location>
</feature>
<protein>
    <recommendedName>
        <fullName evidence="4">TonB-dependent receptor plug domain-containing protein</fullName>
    </recommendedName>
</protein>
<comment type="subcellular location">
    <subcellularLocation>
        <location evidence="1">Cell outer membrane</location>
        <topology evidence="1">Multi-pass membrane protein</topology>
    </subcellularLocation>
</comment>
<evidence type="ECO:0000313" key="6">
    <source>
        <dbReference type="Proteomes" id="UP000587508"/>
    </source>
</evidence>